<feature type="compositionally biased region" description="Low complexity" evidence="1">
    <location>
        <begin position="46"/>
        <end position="65"/>
    </location>
</feature>
<dbReference type="Pfam" id="PF06687">
    <property type="entry name" value="SUR7"/>
    <property type="match status" value="1"/>
</dbReference>
<evidence type="ECO:0000256" key="3">
    <source>
        <dbReference type="SAM" id="SignalP"/>
    </source>
</evidence>
<keyword evidence="2" id="KW-1133">Transmembrane helix</keyword>
<feature type="region of interest" description="Disordered" evidence="1">
    <location>
        <begin position="90"/>
        <end position="114"/>
    </location>
</feature>
<dbReference type="PANTHER" id="PTHR28019">
    <property type="entry name" value="CELL MEMBRANE PROTEIN YLR413W-RELATED"/>
    <property type="match status" value="1"/>
</dbReference>
<dbReference type="InterPro" id="IPR017946">
    <property type="entry name" value="PLC-like_Pdiesterase_TIM-brl"/>
</dbReference>
<feature type="transmembrane region" description="Helical" evidence="2">
    <location>
        <begin position="531"/>
        <end position="550"/>
    </location>
</feature>
<keyword evidence="3" id="KW-0732">Signal</keyword>
<dbReference type="GO" id="GO:0031505">
    <property type="term" value="P:fungal-type cell wall organization"/>
    <property type="evidence" value="ECO:0007669"/>
    <property type="project" value="TreeGrafter"/>
</dbReference>
<feature type="transmembrane region" description="Helical" evidence="2">
    <location>
        <begin position="709"/>
        <end position="737"/>
    </location>
</feature>
<dbReference type="InterPro" id="IPR052413">
    <property type="entry name" value="SUR7_domain"/>
</dbReference>
<name>A0A178EPT3_TRIRU</name>
<dbReference type="Pfam" id="PF26146">
    <property type="entry name" value="PI-PLC_X"/>
    <property type="match status" value="1"/>
</dbReference>
<evidence type="ECO:0000256" key="1">
    <source>
        <dbReference type="SAM" id="MobiDB-lite"/>
    </source>
</evidence>
<dbReference type="VEuPathDB" id="FungiDB:TERG_02900"/>
<organism evidence="4 5">
    <name type="scientific">Trichophyton rubrum</name>
    <name type="common">Athlete's foot fungus</name>
    <name type="synonym">Epidermophyton rubrum</name>
    <dbReference type="NCBI Taxonomy" id="5551"/>
    <lineage>
        <taxon>Eukaryota</taxon>
        <taxon>Fungi</taxon>
        <taxon>Dikarya</taxon>
        <taxon>Ascomycota</taxon>
        <taxon>Pezizomycotina</taxon>
        <taxon>Eurotiomycetes</taxon>
        <taxon>Eurotiomycetidae</taxon>
        <taxon>Onygenales</taxon>
        <taxon>Arthrodermataceae</taxon>
        <taxon>Trichophyton</taxon>
    </lineage>
</organism>
<dbReference type="GO" id="GO:0051285">
    <property type="term" value="C:cell cortex of cell tip"/>
    <property type="evidence" value="ECO:0007669"/>
    <property type="project" value="TreeGrafter"/>
</dbReference>
<proteinExistence type="predicted"/>
<dbReference type="Proteomes" id="UP000243015">
    <property type="component" value="Unassembled WGS sequence"/>
</dbReference>
<feature type="chain" id="PRO_5008085644" description="Integral membrane protein" evidence="3">
    <location>
        <begin position="24"/>
        <end position="812"/>
    </location>
</feature>
<keyword evidence="2" id="KW-0472">Membrane</keyword>
<dbReference type="PANTHER" id="PTHR28019:SF2">
    <property type="entry name" value="CELL MEMBRANE PROTEIN YLR413W-RELATED"/>
    <property type="match status" value="1"/>
</dbReference>
<dbReference type="GO" id="GO:0005886">
    <property type="term" value="C:plasma membrane"/>
    <property type="evidence" value="ECO:0007669"/>
    <property type="project" value="InterPro"/>
</dbReference>
<dbReference type="GO" id="GO:0008081">
    <property type="term" value="F:phosphoric diester hydrolase activity"/>
    <property type="evidence" value="ECO:0007669"/>
    <property type="project" value="InterPro"/>
</dbReference>
<evidence type="ECO:0000313" key="4">
    <source>
        <dbReference type="EMBL" id="OAL61806.1"/>
    </source>
</evidence>
<reference evidence="4 5" key="1">
    <citation type="submission" date="2016-05" db="EMBL/GenBank/DDBJ databases">
        <title>Genome sequencing of Trichophyton rubrum CMCC(F)T1i isolated from hair.</title>
        <authorList>
            <person name="Zhan P."/>
            <person name="Tao Y."/>
            <person name="Liu W."/>
        </authorList>
    </citation>
    <scope>NUCLEOTIDE SEQUENCE [LARGE SCALE GENOMIC DNA]</scope>
    <source>
        <strain evidence="5">CMCC(F)T1i</strain>
    </source>
</reference>
<keyword evidence="2" id="KW-0812">Transmembrane</keyword>
<dbReference type="Gene3D" id="3.20.20.190">
    <property type="entry name" value="Phosphatidylinositol (PI) phosphodiesterase"/>
    <property type="match status" value="1"/>
</dbReference>
<evidence type="ECO:0000313" key="5">
    <source>
        <dbReference type="Proteomes" id="UP000243015"/>
    </source>
</evidence>
<feature type="transmembrane region" description="Helical" evidence="2">
    <location>
        <begin position="757"/>
        <end position="776"/>
    </location>
</feature>
<dbReference type="EMBL" id="LHPM01000019">
    <property type="protein sequence ID" value="OAL61806.1"/>
    <property type="molecule type" value="Genomic_DNA"/>
</dbReference>
<protein>
    <recommendedName>
        <fullName evidence="6">Integral membrane protein</fullName>
    </recommendedName>
</protein>
<dbReference type="GO" id="GO:0006629">
    <property type="term" value="P:lipid metabolic process"/>
    <property type="evidence" value="ECO:0007669"/>
    <property type="project" value="InterPro"/>
</dbReference>
<sequence>MEILLLVLGAVVAGLLCPVRTAAEATITLTGSDIPTSISIHHGTPTGSSELSQSTFSSSSTNSSDSLYTTTSASYTLLVGSHTTSTVTANETTLSGNATATETSRAPQPTNTRPCNGSTMESGCFQTHQVNGTIYLCHSSCDLLNAGTLESYLKKVADWLRDNPYDVVSLLIGNGDFIKVKNFTAPIQSSGLIDHIYTPKNHSIALNDWPTLSEIILSGKRAMVFMDYEANHDEVPYILDEFTYIWETPFSPTDRNFPCDIQRPPGLNEADARKRMYIANHNLNLEISIAGANILVPNTVLLNETNAVSGFGSMGAMAGNCTGTSSLPPTRYSIYLHRLEKWNRPPNLLLVDYYNIGNVNGSVFQVAAKLNNVTYNGKCCGRTTSLASESLIARLSGKLEMIYSMIVINILLQPQLETEESVLRLFCLGCARGANDPAVCLHRVMASQQRSFVISLSSCLRFASLVVSLAVDLRLQVCPAKQNITAYKHKDGDIDMSPPVLSKIWPGPPESSEKAPRQSFLARRPAIPHRILHSLIYFVAFVMLLLVQIGNLSDRLVLRDIYFLKIDLSNIIPLTVPNAVLINSIARTIGLHDFYQVGLWGFCEGYGDGSGITRCSKPKPTYAFNPVEIITSELLAGATIVLPSGITRALNIARVASNWMFGFFITATILTFLCMILTPFSIPSSAAILSAPNYSSYYRAKKRAAPSKIAIPIAILAWGAWFTTSAGAAVATVMFVIFQIVFENNAADLNVHAELGIAMMALMWIPVALVTIGFLLQLRKLTGSCRNCCYYCCCCCLFPSARKAHDKSKITR</sequence>
<feature type="signal peptide" evidence="3">
    <location>
        <begin position="1"/>
        <end position="23"/>
    </location>
</feature>
<feature type="region of interest" description="Disordered" evidence="1">
    <location>
        <begin position="34"/>
        <end position="65"/>
    </location>
</feature>
<evidence type="ECO:0000256" key="2">
    <source>
        <dbReference type="SAM" id="Phobius"/>
    </source>
</evidence>
<accession>A0A178EPT3</accession>
<dbReference type="SUPFAM" id="SSF51695">
    <property type="entry name" value="PLC-like phosphodiesterases"/>
    <property type="match status" value="1"/>
</dbReference>
<dbReference type="VEuPathDB" id="FungiDB:TERG_02899"/>
<dbReference type="AlphaFoldDB" id="A0A178EPT3"/>
<feature type="transmembrane region" description="Helical" evidence="2">
    <location>
        <begin position="659"/>
        <end position="689"/>
    </location>
</feature>
<dbReference type="InterPro" id="IPR009571">
    <property type="entry name" value="SUR7/Rim9-like_fungi"/>
</dbReference>
<evidence type="ECO:0008006" key="6">
    <source>
        <dbReference type="Google" id="ProtNLM"/>
    </source>
</evidence>
<comment type="caution">
    <text evidence="4">The sequence shown here is derived from an EMBL/GenBank/DDBJ whole genome shotgun (WGS) entry which is preliminary data.</text>
</comment>
<gene>
    <name evidence="4" type="ORF">A7C99_6375</name>
</gene>